<dbReference type="Proteomes" id="UP000507470">
    <property type="component" value="Unassembled WGS sequence"/>
</dbReference>
<dbReference type="OrthoDB" id="5988102at2759"/>
<sequence length="155" mass="17761">MTRHALYTVYCQSPLNSYKSTWIIYIFMPAAKYLNRQCPANGKSCNACNKLNHFPNVCRGKQNRNTGTKRQNTKEQNINEVKTEQLRYQESLDSSDEVYPYSIKEAETVCSIKKSPYATIKVNTKTCINMIDTGATVNILDDKTHQNIEYSDTRG</sequence>
<reference evidence="1 2" key="1">
    <citation type="submission" date="2020-06" db="EMBL/GenBank/DDBJ databases">
        <authorList>
            <person name="Li R."/>
            <person name="Bekaert M."/>
        </authorList>
    </citation>
    <scope>NUCLEOTIDE SEQUENCE [LARGE SCALE GENOMIC DNA]</scope>
    <source>
        <strain evidence="2">wild</strain>
    </source>
</reference>
<dbReference type="EMBL" id="CACVKT020010415">
    <property type="protein sequence ID" value="CAC5426255.1"/>
    <property type="molecule type" value="Genomic_DNA"/>
</dbReference>
<proteinExistence type="predicted"/>
<organism evidence="1 2">
    <name type="scientific">Mytilus coruscus</name>
    <name type="common">Sea mussel</name>
    <dbReference type="NCBI Taxonomy" id="42192"/>
    <lineage>
        <taxon>Eukaryota</taxon>
        <taxon>Metazoa</taxon>
        <taxon>Spiralia</taxon>
        <taxon>Lophotrochozoa</taxon>
        <taxon>Mollusca</taxon>
        <taxon>Bivalvia</taxon>
        <taxon>Autobranchia</taxon>
        <taxon>Pteriomorphia</taxon>
        <taxon>Mytilida</taxon>
        <taxon>Mytiloidea</taxon>
        <taxon>Mytilidae</taxon>
        <taxon>Mytilinae</taxon>
        <taxon>Mytilus</taxon>
    </lineage>
</organism>
<keyword evidence="2" id="KW-1185">Reference proteome</keyword>
<name>A0A6J8F3J2_MYTCO</name>
<dbReference type="InterPro" id="IPR021109">
    <property type="entry name" value="Peptidase_aspartic_dom_sf"/>
</dbReference>
<protein>
    <recommendedName>
        <fullName evidence="3">Peptidase A2 domain-containing protein</fullName>
    </recommendedName>
</protein>
<dbReference type="AlphaFoldDB" id="A0A6J8F3J2"/>
<evidence type="ECO:0000313" key="2">
    <source>
        <dbReference type="Proteomes" id="UP000507470"/>
    </source>
</evidence>
<accession>A0A6J8F3J2</accession>
<evidence type="ECO:0008006" key="3">
    <source>
        <dbReference type="Google" id="ProtNLM"/>
    </source>
</evidence>
<evidence type="ECO:0000313" key="1">
    <source>
        <dbReference type="EMBL" id="CAC5426255.1"/>
    </source>
</evidence>
<gene>
    <name evidence="1" type="ORF">MCOR_57987</name>
</gene>
<dbReference type="SUPFAM" id="SSF50630">
    <property type="entry name" value="Acid proteases"/>
    <property type="match status" value="1"/>
</dbReference>